<evidence type="ECO:0000256" key="1">
    <source>
        <dbReference type="SAM" id="Coils"/>
    </source>
</evidence>
<evidence type="ECO:0000259" key="3">
    <source>
        <dbReference type="PROSITE" id="PS51737"/>
    </source>
</evidence>
<evidence type="ECO:0000313" key="5">
    <source>
        <dbReference type="Proteomes" id="UP000838324"/>
    </source>
</evidence>
<dbReference type="EMBL" id="CAKMMG010000005">
    <property type="protein sequence ID" value="CAH1211630.1"/>
    <property type="molecule type" value="Genomic_DNA"/>
</dbReference>
<proteinExistence type="predicted"/>
<dbReference type="PROSITE" id="PS51736">
    <property type="entry name" value="RECOMBINASES_3"/>
    <property type="match status" value="1"/>
</dbReference>
<evidence type="ECO:0008006" key="6">
    <source>
        <dbReference type="Google" id="ProtNLM"/>
    </source>
</evidence>
<dbReference type="Pfam" id="PF07508">
    <property type="entry name" value="Recombinase"/>
    <property type="match status" value="1"/>
</dbReference>
<gene>
    <name evidence="4" type="ORF">PAECIP111892_03611</name>
</gene>
<protein>
    <recommendedName>
        <fullName evidence="6">Recombinase family protein</fullName>
    </recommendedName>
</protein>
<dbReference type="PANTHER" id="PTHR30461">
    <property type="entry name" value="DNA-INVERTASE FROM LAMBDOID PROPHAGE"/>
    <property type="match status" value="1"/>
</dbReference>
<accession>A0ABN8GTT9</accession>
<dbReference type="InterPro" id="IPR050639">
    <property type="entry name" value="SSR_resolvase"/>
</dbReference>
<dbReference type="PROSITE" id="PS51737">
    <property type="entry name" value="RECOMBINASE_DNA_BIND"/>
    <property type="match status" value="1"/>
</dbReference>
<dbReference type="RefSeq" id="WP_236335352.1">
    <property type="nucleotide sequence ID" value="NZ_CAKMMG010000005.1"/>
</dbReference>
<dbReference type="SUPFAM" id="SSF53041">
    <property type="entry name" value="Resolvase-like"/>
    <property type="match status" value="1"/>
</dbReference>
<dbReference type="SMART" id="SM00857">
    <property type="entry name" value="Resolvase"/>
    <property type="match status" value="1"/>
</dbReference>
<dbReference type="CDD" id="cd00338">
    <property type="entry name" value="Ser_Recombinase"/>
    <property type="match status" value="1"/>
</dbReference>
<dbReference type="Pfam" id="PF00239">
    <property type="entry name" value="Resolvase"/>
    <property type="match status" value="1"/>
</dbReference>
<dbReference type="InterPro" id="IPR011109">
    <property type="entry name" value="DNA_bind_recombinase_dom"/>
</dbReference>
<evidence type="ECO:0000313" key="4">
    <source>
        <dbReference type="EMBL" id="CAH1211630.1"/>
    </source>
</evidence>
<dbReference type="Gene3D" id="3.90.1750.20">
    <property type="entry name" value="Putative Large Serine Recombinase, Chain B, Domain 2"/>
    <property type="match status" value="1"/>
</dbReference>
<dbReference type="InterPro" id="IPR025827">
    <property type="entry name" value="Zn_ribbon_recom_dom"/>
</dbReference>
<sequence>MNYTIINKDKYTAIYVRVSTKKSSQKDSPEHQEGVCREKARQLEFEVDHNHIYEDRDSGTNIVGRPAIQQLIKDAQRRLFNNVIFASLSRFSRDTMDSLTLKRILVDSLGMRLISLDEGYDSYIDKDELKFQIISAVNQKMSEQTSLSSKRGIRQSALKGNFIGSIPPFGYKKTIVNGRKTLIPDEQTKDIILLIFTLYTAHKMGEKQIVNYLNNEKKIPSPKGGNWGITSIQRILQNEAYTGVNVFGKYETRVKYNNIEDLSDRKKVLVQKNPSTWERPNLALTHETLIDKKLFDLAQEIRLQRGGGKRGGVRNRKNIFAGIIKCEHCNSAMVSMKTKSKNTNKFGLEYRYLICSRRRRQGNAGCSNNYWLPYHSFKDDAIECLTKEITKLSVDDLFNKHIGSIQNKNVESEGQQKAIQKQIESNRKMLFELRKEKMSTGMDDGQYQFEKQQYEQELMRLNSQIDEININVEHKKDLRNLYDEVKDALDDLINLNYEDEDDFEELRLILLKLIKRITVDEKGNVKMITTFGLTI</sequence>
<dbReference type="InterPro" id="IPR006119">
    <property type="entry name" value="Resolv_N"/>
</dbReference>
<dbReference type="Gene3D" id="3.40.50.1390">
    <property type="entry name" value="Resolvase, N-terminal catalytic domain"/>
    <property type="match status" value="1"/>
</dbReference>
<evidence type="ECO:0000259" key="2">
    <source>
        <dbReference type="PROSITE" id="PS51736"/>
    </source>
</evidence>
<name>A0ABN8GTT9_9BACL</name>
<dbReference type="Proteomes" id="UP000838324">
    <property type="component" value="Unassembled WGS sequence"/>
</dbReference>
<dbReference type="Pfam" id="PF13408">
    <property type="entry name" value="Zn_ribbon_recom"/>
    <property type="match status" value="1"/>
</dbReference>
<comment type="caution">
    <text evidence="4">The sequence shown here is derived from an EMBL/GenBank/DDBJ whole genome shotgun (WGS) entry which is preliminary data.</text>
</comment>
<keyword evidence="1" id="KW-0175">Coiled coil</keyword>
<dbReference type="InterPro" id="IPR038109">
    <property type="entry name" value="DNA_bind_recomb_sf"/>
</dbReference>
<feature type="coiled-coil region" evidence="1">
    <location>
        <begin position="451"/>
        <end position="498"/>
    </location>
</feature>
<reference evidence="4" key="1">
    <citation type="submission" date="2022-01" db="EMBL/GenBank/DDBJ databases">
        <authorList>
            <person name="Criscuolo A."/>
        </authorList>
    </citation>
    <scope>NUCLEOTIDE SEQUENCE</scope>
    <source>
        <strain evidence="4">CIP111892</strain>
    </source>
</reference>
<keyword evidence="5" id="KW-1185">Reference proteome</keyword>
<feature type="domain" description="Recombinase" evidence="3">
    <location>
        <begin position="168"/>
        <end position="308"/>
    </location>
</feature>
<dbReference type="PANTHER" id="PTHR30461:SF23">
    <property type="entry name" value="DNA RECOMBINASE-RELATED"/>
    <property type="match status" value="1"/>
</dbReference>
<feature type="domain" description="Resolvase/invertase-type recombinase catalytic" evidence="2">
    <location>
        <begin position="11"/>
        <end position="160"/>
    </location>
</feature>
<organism evidence="4 5">
    <name type="scientific">Paenibacillus auburnensis</name>
    <dbReference type="NCBI Taxonomy" id="2905649"/>
    <lineage>
        <taxon>Bacteria</taxon>
        <taxon>Bacillati</taxon>
        <taxon>Bacillota</taxon>
        <taxon>Bacilli</taxon>
        <taxon>Bacillales</taxon>
        <taxon>Paenibacillaceae</taxon>
        <taxon>Paenibacillus</taxon>
    </lineage>
</organism>
<dbReference type="InterPro" id="IPR036162">
    <property type="entry name" value="Resolvase-like_N_sf"/>
</dbReference>